<accession>A0ABC8RMK8</accession>
<gene>
    <name evidence="1" type="ORF">ILEXP_LOCUS13883</name>
    <name evidence="2" type="ORF">ILEXP_LOCUS41640</name>
</gene>
<dbReference type="EMBL" id="CAUOFW020005891">
    <property type="protein sequence ID" value="CAK9172011.1"/>
    <property type="molecule type" value="Genomic_DNA"/>
</dbReference>
<dbReference type="InterPro" id="IPR014710">
    <property type="entry name" value="RmlC-like_jellyroll"/>
</dbReference>
<evidence type="ECO:0000313" key="3">
    <source>
        <dbReference type="Proteomes" id="UP001642360"/>
    </source>
</evidence>
<dbReference type="AlphaFoldDB" id="A0ABC8RMK8"/>
<dbReference type="EMBL" id="CAUOFW020001535">
    <property type="protein sequence ID" value="CAK9146047.1"/>
    <property type="molecule type" value="Genomic_DNA"/>
</dbReference>
<organism evidence="1 3">
    <name type="scientific">Ilex paraguariensis</name>
    <name type="common">yerba mate</name>
    <dbReference type="NCBI Taxonomy" id="185542"/>
    <lineage>
        <taxon>Eukaryota</taxon>
        <taxon>Viridiplantae</taxon>
        <taxon>Streptophyta</taxon>
        <taxon>Embryophyta</taxon>
        <taxon>Tracheophyta</taxon>
        <taxon>Spermatophyta</taxon>
        <taxon>Magnoliopsida</taxon>
        <taxon>eudicotyledons</taxon>
        <taxon>Gunneridae</taxon>
        <taxon>Pentapetalae</taxon>
        <taxon>asterids</taxon>
        <taxon>campanulids</taxon>
        <taxon>Aquifoliales</taxon>
        <taxon>Aquifoliaceae</taxon>
        <taxon>Ilex</taxon>
    </lineage>
</organism>
<evidence type="ECO:0000313" key="2">
    <source>
        <dbReference type="EMBL" id="CAK9172011.1"/>
    </source>
</evidence>
<sequence length="84" mass="8970">MPKSPLQLSAFGSANTGTVSLPTTLFATGVEDGILAKAFKTDVATIQKLKIVRLLTVKSIHVHAHQQKKSTALLAYGVIDNPRD</sequence>
<dbReference type="Proteomes" id="UP001642360">
    <property type="component" value="Unassembled WGS sequence"/>
</dbReference>
<evidence type="ECO:0000313" key="1">
    <source>
        <dbReference type="EMBL" id="CAK9146047.1"/>
    </source>
</evidence>
<comment type="caution">
    <text evidence="1">The sequence shown here is derived from an EMBL/GenBank/DDBJ whole genome shotgun (WGS) entry which is preliminary data.</text>
</comment>
<protein>
    <submittedName>
        <fullName evidence="1">Uncharacterized protein</fullName>
    </submittedName>
</protein>
<name>A0ABC8RMK8_9AQUA</name>
<reference evidence="1 3" key="1">
    <citation type="submission" date="2024-02" db="EMBL/GenBank/DDBJ databases">
        <authorList>
            <person name="Vignale AGUSTIN F."/>
            <person name="Sosa J E."/>
            <person name="Modenutti C."/>
        </authorList>
    </citation>
    <scope>NUCLEOTIDE SEQUENCE [LARGE SCALE GENOMIC DNA]</scope>
</reference>
<keyword evidence="3" id="KW-1185">Reference proteome</keyword>
<dbReference type="Gene3D" id="2.60.120.10">
    <property type="entry name" value="Jelly Rolls"/>
    <property type="match status" value="1"/>
</dbReference>
<proteinExistence type="predicted"/>